<sequence>MDSSKRTLPRCVRITTSIRIHCSNYGRIVLAYQKEV</sequence>
<protein>
    <submittedName>
        <fullName evidence="1">Uncharacterized protein</fullName>
    </submittedName>
</protein>
<evidence type="ECO:0000313" key="2">
    <source>
        <dbReference type="Proteomes" id="UP001378592"/>
    </source>
</evidence>
<dbReference type="EMBL" id="JAZDUA010000198">
    <property type="protein sequence ID" value="KAK7864657.1"/>
    <property type="molecule type" value="Genomic_DNA"/>
</dbReference>
<evidence type="ECO:0000313" key="1">
    <source>
        <dbReference type="EMBL" id="KAK7864657.1"/>
    </source>
</evidence>
<keyword evidence="2" id="KW-1185">Reference proteome</keyword>
<accession>A0AAN9Z6L3</accession>
<comment type="caution">
    <text evidence="1">The sequence shown here is derived from an EMBL/GenBank/DDBJ whole genome shotgun (WGS) entry which is preliminary data.</text>
</comment>
<dbReference type="Proteomes" id="UP001378592">
    <property type="component" value="Unassembled WGS sequence"/>
</dbReference>
<proteinExistence type="predicted"/>
<organism evidence="1 2">
    <name type="scientific">Gryllus longicercus</name>
    <dbReference type="NCBI Taxonomy" id="2509291"/>
    <lineage>
        <taxon>Eukaryota</taxon>
        <taxon>Metazoa</taxon>
        <taxon>Ecdysozoa</taxon>
        <taxon>Arthropoda</taxon>
        <taxon>Hexapoda</taxon>
        <taxon>Insecta</taxon>
        <taxon>Pterygota</taxon>
        <taxon>Neoptera</taxon>
        <taxon>Polyneoptera</taxon>
        <taxon>Orthoptera</taxon>
        <taxon>Ensifera</taxon>
        <taxon>Gryllidea</taxon>
        <taxon>Grylloidea</taxon>
        <taxon>Gryllidae</taxon>
        <taxon>Gryllinae</taxon>
        <taxon>Gryllus</taxon>
    </lineage>
</organism>
<name>A0AAN9Z6L3_9ORTH</name>
<gene>
    <name evidence="1" type="ORF">R5R35_012426</name>
</gene>
<dbReference type="AlphaFoldDB" id="A0AAN9Z6L3"/>
<reference evidence="1 2" key="1">
    <citation type="submission" date="2024-03" db="EMBL/GenBank/DDBJ databases">
        <title>The genome assembly and annotation of the cricket Gryllus longicercus Weissman &amp; Gray.</title>
        <authorList>
            <person name="Szrajer S."/>
            <person name="Gray D."/>
            <person name="Ylla G."/>
        </authorList>
    </citation>
    <scope>NUCLEOTIDE SEQUENCE [LARGE SCALE GENOMIC DNA]</scope>
    <source>
        <strain evidence="1">DAG 2021-001</strain>
        <tissue evidence="1">Whole body minus gut</tissue>
    </source>
</reference>